<organism evidence="2 3">
    <name type="scientific">Herbidospora solisilvae</name>
    <dbReference type="NCBI Taxonomy" id="2696284"/>
    <lineage>
        <taxon>Bacteria</taxon>
        <taxon>Bacillati</taxon>
        <taxon>Actinomycetota</taxon>
        <taxon>Actinomycetes</taxon>
        <taxon>Streptosporangiales</taxon>
        <taxon>Streptosporangiaceae</taxon>
        <taxon>Herbidospora</taxon>
    </lineage>
</organism>
<dbReference type="GO" id="GO:0016423">
    <property type="term" value="F:tRNA (guanine) methyltransferase activity"/>
    <property type="evidence" value="ECO:0007669"/>
    <property type="project" value="TreeGrafter"/>
</dbReference>
<keyword evidence="3" id="KW-1185">Reference proteome</keyword>
<dbReference type="InterPro" id="IPR029063">
    <property type="entry name" value="SAM-dependent_MTases_sf"/>
</dbReference>
<evidence type="ECO:0000313" key="3">
    <source>
        <dbReference type="Proteomes" id="UP000479526"/>
    </source>
</evidence>
<comment type="caution">
    <text evidence="2">The sequence shown here is derived from an EMBL/GenBank/DDBJ whole genome shotgun (WGS) entry which is preliminary data.</text>
</comment>
<keyword evidence="2" id="KW-0489">Methyltransferase</keyword>
<dbReference type="Proteomes" id="UP000479526">
    <property type="component" value="Unassembled WGS sequence"/>
</dbReference>
<dbReference type="EMBL" id="WXEW01000001">
    <property type="protein sequence ID" value="NAS21034.1"/>
    <property type="molecule type" value="Genomic_DNA"/>
</dbReference>
<dbReference type="CDD" id="cd02440">
    <property type="entry name" value="AdoMet_MTases"/>
    <property type="match status" value="1"/>
</dbReference>
<dbReference type="CDD" id="cd11715">
    <property type="entry name" value="THUMP_AdoMetMT"/>
    <property type="match status" value="1"/>
</dbReference>
<sequence length="303" mass="32536">MPSEFLVRTVTGLEDLTAAEITEAGHLVVDVTKRQLVVEAAGPIATRLADDLFAVRASVPDPGRTKAGLRQAVARLTAHLDPGVPISVTASFTGARNFSRHDIEDAIGERLGVPYFSRRHGAPPPGTADLRVTLDGKTMWLGVRPQPTPLHRRAWRKATVVGSLHPPVAAAMARLAGIRPGHVVFDPCCGAGTLLVEARIQEPGARYHGTDVDPAAIRAARLNDPDIAWRTEPGEPDRMLANPPWGVRLPADAVPSAGWPEAGRLVAILGEGQRLDRRWRTVAEYPLTVAGRHPRIVVALIGK</sequence>
<reference evidence="2 3" key="1">
    <citation type="submission" date="2020-01" db="EMBL/GenBank/DDBJ databases">
        <title>Herbidospora sp. NEAU-GS84 nov., a novel actinomycete isolated from soil.</title>
        <authorList>
            <person name="Han L."/>
        </authorList>
    </citation>
    <scope>NUCLEOTIDE SEQUENCE [LARGE SCALE GENOMIC DNA]</scope>
    <source>
        <strain evidence="2 3">NEAU-GS84</strain>
    </source>
</reference>
<dbReference type="AlphaFoldDB" id="A0A7C9N0T7"/>
<keyword evidence="2" id="KW-0808">Transferase</keyword>
<dbReference type="PANTHER" id="PTHR14911:SF13">
    <property type="entry name" value="TRNA (GUANINE(6)-N2)-METHYLTRANSFERASE THUMP3"/>
    <property type="match status" value="1"/>
</dbReference>
<dbReference type="RefSeq" id="WP_161478467.1">
    <property type="nucleotide sequence ID" value="NZ_WXEW01000001.1"/>
</dbReference>
<protein>
    <submittedName>
        <fullName evidence="2">RNA methyltransferase</fullName>
    </submittedName>
</protein>
<name>A0A7C9N0T7_9ACTN</name>
<dbReference type="Gene3D" id="3.30.2130.30">
    <property type="match status" value="1"/>
</dbReference>
<dbReference type="Gene3D" id="3.40.50.150">
    <property type="entry name" value="Vaccinia Virus protein VP39"/>
    <property type="match status" value="1"/>
</dbReference>
<feature type="domain" description="Ribosomal RNA large subunit methyltransferase K/L-like methyltransferase" evidence="1">
    <location>
        <begin position="153"/>
        <end position="225"/>
    </location>
</feature>
<gene>
    <name evidence="2" type="ORF">GT755_04955</name>
</gene>
<dbReference type="Pfam" id="PF01170">
    <property type="entry name" value="UPF0020"/>
    <property type="match status" value="1"/>
</dbReference>
<evidence type="ECO:0000259" key="1">
    <source>
        <dbReference type="Pfam" id="PF01170"/>
    </source>
</evidence>
<proteinExistence type="predicted"/>
<dbReference type="SUPFAM" id="SSF53335">
    <property type="entry name" value="S-adenosyl-L-methionine-dependent methyltransferases"/>
    <property type="match status" value="1"/>
</dbReference>
<accession>A0A7C9N0T7</accession>
<evidence type="ECO:0000313" key="2">
    <source>
        <dbReference type="EMBL" id="NAS21034.1"/>
    </source>
</evidence>
<dbReference type="PANTHER" id="PTHR14911">
    <property type="entry name" value="THUMP DOMAIN-CONTAINING"/>
    <property type="match status" value="1"/>
</dbReference>
<dbReference type="GO" id="GO:0030488">
    <property type="term" value="P:tRNA methylation"/>
    <property type="evidence" value="ECO:0007669"/>
    <property type="project" value="TreeGrafter"/>
</dbReference>
<dbReference type="InterPro" id="IPR000241">
    <property type="entry name" value="RlmKL-like_Mtase"/>
</dbReference>